<feature type="compositionally biased region" description="Polar residues" evidence="1">
    <location>
        <begin position="18"/>
        <end position="28"/>
    </location>
</feature>
<name>A0A1N7CU28_9RHOO</name>
<reference evidence="3" key="1">
    <citation type="submission" date="2017-01" db="EMBL/GenBank/DDBJ databases">
        <authorList>
            <person name="Varghese N."/>
            <person name="Submissions S."/>
        </authorList>
    </citation>
    <scope>NUCLEOTIDE SEQUENCE [LARGE SCALE GENOMIC DNA]</scope>
    <source>
        <strain evidence="3">ATCC 51758</strain>
    </source>
</reference>
<organism evidence="2 3">
    <name type="scientific">Aromatoleum tolulyticum</name>
    <dbReference type="NCBI Taxonomy" id="34027"/>
    <lineage>
        <taxon>Bacteria</taxon>
        <taxon>Pseudomonadati</taxon>
        <taxon>Pseudomonadota</taxon>
        <taxon>Betaproteobacteria</taxon>
        <taxon>Rhodocyclales</taxon>
        <taxon>Rhodocyclaceae</taxon>
        <taxon>Aromatoleum</taxon>
    </lineage>
</organism>
<protein>
    <submittedName>
        <fullName evidence="2">Uncharacterized protein</fullName>
    </submittedName>
</protein>
<dbReference type="RefSeq" id="WP_170879170.1">
    <property type="nucleotide sequence ID" value="NZ_FTMD01000032.1"/>
</dbReference>
<dbReference type="AlphaFoldDB" id="A0A1N7CU28"/>
<dbReference type="EMBL" id="FTMD01000032">
    <property type="protein sequence ID" value="SIR67073.1"/>
    <property type="molecule type" value="Genomic_DNA"/>
</dbReference>
<evidence type="ECO:0000256" key="1">
    <source>
        <dbReference type="SAM" id="MobiDB-lite"/>
    </source>
</evidence>
<dbReference type="Proteomes" id="UP000186819">
    <property type="component" value="Unassembled WGS sequence"/>
</dbReference>
<sequence length="55" mass="5806">MAEKKPALEGYQPLQKGYQPTSIPTTVPTGDKVQGGYQPTTSEAKPAPVAPPKKP</sequence>
<proteinExistence type="predicted"/>
<keyword evidence="3" id="KW-1185">Reference proteome</keyword>
<gene>
    <name evidence="2" type="ORF">SAMN05421829_1322</name>
</gene>
<dbReference type="STRING" id="34027.SAMN05421829_1322"/>
<evidence type="ECO:0000313" key="3">
    <source>
        <dbReference type="Proteomes" id="UP000186819"/>
    </source>
</evidence>
<feature type="region of interest" description="Disordered" evidence="1">
    <location>
        <begin position="1"/>
        <end position="55"/>
    </location>
</feature>
<evidence type="ECO:0000313" key="2">
    <source>
        <dbReference type="EMBL" id="SIR67073.1"/>
    </source>
</evidence>
<accession>A0A1N7CU28</accession>